<evidence type="ECO:0000256" key="1">
    <source>
        <dbReference type="SAM" id="Phobius"/>
    </source>
</evidence>
<dbReference type="EMBL" id="ADLT01000020">
    <property type="protein sequence ID" value="EHO63149.1"/>
    <property type="molecule type" value="Genomic_DNA"/>
</dbReference>
<feature type="transmembrane region" description="Helical" evidence="1">
    <location>
        <begin position="476"/>
        <end position="493"/>
    </location>
</feature>
<feature type="transmembrane region" description="Helical" evidence="1">
    <location>
        <begin position="499"/>
        <end position="519"/>
    </location>
</feature>
<feature type="transmembrane region" description="Helical" evidence="1">
    <location>
        <begin position="12"/>
        <end position="30"/>
    </location>
</feature>
<reference evidence="2 3" key="1">
    <citation type="submission" date="2011-11" db="EMBL/GenBank/DDBJ databases">
        <title>The Genome Sequence of Dialister succinatiphilus YIT 11850.</title>
        <authorList>
            <consortium name="The Broad Institute Genome Sequencing Platform"/>
            <person name="Earl A."/>
            <person name="Ward D."/>
            <person name="Feldgarden M."/>
            <person name="Gevers D."/>
            <person name="Morotomi M."/>
            <person name="Young S.K."/>
            <person name="Zeng Q."/>
            <person name="Gargeya S."/>
            <person name="Fitzgerald M."/>
            <person name="Haas B."/>
            <person name="Abouelleil A."/>
            <person name="Alvarado L."/>
            <person name="Arachchi H.M."/>
            <person name="Berlin A."/>
            <person name="Brown A."/>
            <person name="Chapman S.B."/>
            <person name="Dunbar C."/>
            <person name="Gearin G."/>
            <person name="Goldberg J."/>
            <person name="Griggs A."/>
            <person name="Gujja S."/>
            <person name="Heiman D."/>
            <person name="Howarth C."/>
            <person name="Lui A."/>
            <person name="MacDonald P.J.P."/>
            <person name="Montmayeur A."/>
            <person name="Murphy C."/>
            <person name="Neiman D."/>
            <person name="Pearson M."/>
            <person name="Priest M."/>
            <person name="Roberts A."/>
            <person name="Saif S."/>
            <person name="Shea T."/>
            <person name="Sisk P."/>
            <person name="Stolte C."/>
            <person name="Sykes S."/>
            <person name="Wortman J."/>
            <person name="Nusbaum C."/>
            <person name="Birren B."/>
        </authorList>
    </citation>
    <scope>NUCLEOTIDE SEQUENCE [LARGE SCALE GENOMIC DNA]</scope>
    <source>
        <strain evidence="2 3">YIT 11850</strain>
    </source>
</reference>
<organism evidence="2 3">
    <name type="scientific">Dialister succinatiphilus YIT 11850</name>
    <dbReference type="NCBI Taxonomy" id="742743"/>
    <lineage>
        <taxon>Bacteria</taxon>
        <taxon>Bacillati</taxon>
        <taxon>Bacillota</taxon>
        <taxon>Negativicutes</taxon>
        <taxon>Veillonellales</taxon>
        <taxon>Veillonellaceae</taxon>
        <taxon>Dialister</taxon>
    </lineage>
</organism>
<dbReference type="Proteomes" id="UP000003277">
    <property type="component" value="Unassembled WGS sequence"/>
</dbReference>
<feature type="transmembrane region" description="Helical" evidence="1">
    <location>
        <begin position="271"/>
        <end position="292"/>
    </location>
</feature>
<feature type="transmembrane region" description="Helical" evidence="1">
    <location>
        <begin position="186"/>
        <end position="203"/>
    </location>
</feature>
<feature type="transmembrane region" description="Helical" evidence="1">
    <location>
        <begin position="233"/>
        <end position="259"/>
    </location>
</feature>
<keyword evidence="1" id="KW-0472">Membrane</keyword>
<keyword evidence="1" id="KW-1133">Transmembrane helix</keyword>
<dbReference type="AlphaFoldDB" id="H1CZZ1"/>
<dbReference type="PATRIC" id="fig|742743.3.peg.950"/>
<feature type="transmembrane region" description="Helical" evidence="1">
    <location>
        <begin position="210"/>
        <end position="227"/>
    </location>
</feature>
<feature type="transmembrane region" description="Helical" evidence="1">
    <location>
        <begin position="50"/>
        <end position="74"/>
    </location>
</feature>
<dbReference type="RefSeq" id="WP_008859425.1">
    <property type="nucleotide sequence ID" value="NZ_JH591187.1"/>
</dbReference>
<feature type="transmembrane region" description="Helical" evidence="1">
    <location>
        <begin position="451"/>
        <end position="469"/>
    </location>
</feature>
<dbReference type="InterPro" id="IPR046062">
    <property type="entry name" value="DUF6020"/>
</dbReference>
<dbReference type="STRING" id="742743.HMPREF9453_00929"/>
<name>H1CZZ1_9FIRM</name>
<accession>H1CZZ1</accession>
<feature type="transmembrane region" description="Helical" evidence="1">
    <location>
        <begin position="128"/>
        <end position="147"/>
    </location>
</feature>
<feature type="transmembrane region" description="Helical" evidence="1">
    <location>
        <begin position="154"/>
        <end position="174"/>
    </location>
</feature>
<dbReference type="eggNOG" id="ENOG502Z972">
    <property type="taxonomic scope" value="Bacteria"/>
</dbReference>
<evidence type="ECO:0008006" key="4">
    <source>
        <dbReference type="Google" id="ProtNLM"/>
    </source>
</evidence>
<evidence type="ECO:0000313" key="3">
    <source>
        <dbReference type="Proteomes" id="UP000003277"/>
    </source>
</evidence>
<feature type="transmembrane region" description="Helical" evidence="1">
    <location>
        <begin position="86"/>
        <end position="108"/>
    </location>
</feature>
<proteinExistence type="predicted"/>
<protein>
    <recommendedName>
        <fullName evidence="4">Glycosyltransferase RgtA/B/C/D-like domain-containing protein</fullName>
    </recommendedName>
</protein>
<gene>
    <name evidence="2" type="ORF">HMPREF9453_00929</name>
</gene>
<dbReference type="OrthoDB" id="3035992at2"/>
<keyword evidence="1" id="KW-0812">Transmembrane</keyword>
<sequence>MKLFRWDVPCRASLVFSLFLSPAAMYTYKIDCMGDKVAEAGNEILALQDGFILLLLFILFAAVLPPFVRLCLTMPRSSEKSRGRRLFWPAFFFMAFWQLPFLLALYPAPGMNDTLFMMENPLYGGVQFPWLYSLVYGYGALLGKHLLGSREPVIFLLSLGQLFLYAYGLTRIVFHVKERQGEVPALLLYFYFTFLPMVGNYGIAAVRDGLFSLALAGCMVFMAEETGGRGTSIFWSLSLLSLMLLRSNGFFIAAMVMLVSLVLQKRSRKEAVLFLLAAALAFVPGKAILSYHDWQPLFQESMAIPLQQMGRVLVMGGSRSEETIELMNHLLPEEKWKKDYSPATVDFVKWDDDFKRNDLNREKGAFLLAWLDTGIRNPGLYMEGWMTETYALWNLDPLDHGVQSRFGWALSDENTKHMVPSDNDMLALGDFPMPFGLKSFLGNYTYSGSHFLGSGLCLWITLFFCLLFYCGGKKDLIPAALPLLANTLTLLVSTPASAVFRYSFAYVLGLPLLFILFLYGNGEDEKHR</sequence>
<dbReference type="Pfam" id="PF19484">
    <property type="entry name" value="DUF6020"/>
    <property type="match status" value="1"/>
</dbReference>
<dbReference type="HOGENOM" id="CLU_025183_1_0_9"/>
<evidence type="ECO:0000313" key="2">
    <source>
        <dbReference type="EMBL" id="EHO63149.1"/>
    </source>
</evidence>
<keyword evidence="3" id="KW-1185">Reference proteome</keyword>
<comment type="caution">
    <text evidence="2">The sequence shown here is derived from an EMBL/GenBank/DDBJ whole genome shotgun (WGS) entry which is preliminary data.</text>
</comment>